<proteinExistence type="predicted"/>
<keyword evidence="1" id="KW-1133">Transmembrane helix</keyword>
<feature type="transmembrane region" description="Helical" evidence="1">
    <location>
        <begin position="24"/>
        <end position="45"/>
    </location>
</feature>
<dbReference type="EMBL" id="BGPR01176807">
    <property type="protein sequence ID" value="GBM49521.1"/>
    <property type="molecule type" value="Genomic_DNA"/>
</dbReference>
<reference evidence="4 6" key="1">
    <citation type="journal article" date="2019" name="Sci. Rep.">
        <title>Orb-weaving spider Araneus ventricosus genome elucidates the spidroin gene catalogue.</title>
        <authorList>
            <person name="Kono N."/>
            <person name="Nakamura H."/>
            <person name="Ohtoshi R."/>
            <person name="Moran D.A.P."/>
            <person name="Shinohara A."/>
            <person name="Yoshida Y."/>
            <person name="Fujiwara M."/>
            <person name="Mori M."/>
            <person name="Tomita M."/>
            <person name="Arakawa K."/>
        </authorList>
    </citation>
    <scope>NUCLEOTIDE SEQUENCE [LARGE SCALE GENOMIC DNA]</scope>
</reference>
<organism evidence="4 6">
    <name type="scientific">Araneus ventricosus</name>
    <name type="common">Orbweaver spider</name>
    <name type="synonym">Epeira ventricosa</name>
    <dbReference type="NCBI Taxonomy" id="182803"/>
    <lineage>
        <taxon>Eukaryota</taxon>
        <taxon>Metazoa</taxon>
        <taxon>Ecdysozoa</taxon>
        <taxon>Arthropoda</taxon>
        <taxon>Chelicerata</taxon>
        <taxon>Arachnida</taxon>
        <taxon>Araneae</taxon>
        <taxon>Araneomorphae</taxon>
        <taxon>Entelegynae</taxon>
        <taxon>Araneoidea</taxon>
        <taxon>Araneidae</taxon>
        <taxon>Araneus</taxon>
    </lineage>
</organism>
<evidence type="ECO:0000313" key="3">
    <source>
        <dbReference type="EMBL" id="GBM49488.1"/>
    </source>
</evidence>
<dbReference type="EMBL" id="BGPR01176812">
    <property type="protein sequence ID" value="GBM49534.1"/>
    <property type="molecule type" value="Genomic_DNA"/>
</dbReference>
<gene>
    <name evidence="4" type="ORF">AVEN_143067_1</name>
    <name evidence="5" type="ORF">AVEN_169127_1</name>
    <name evidence="2" type="ORF">AVEN_18557_1</name>
    <name evidence="3" type="ORF">AVEN_61108_1</name>
</gene>
<protein>
    <submittedName>
        <fullName evidence="4">Uncharacterized protein</fullName>
    </submittedName>
</protein>
<evidence type="ECO:0000256" key="1">
    <source>
        <dbReference type="SAM" id="Phobius"/>
    </source>
</evidence>
<dbReference type="Proteomes" id="UP000499080">
    <property type="component" value="Unassembled WGS sequence"/>
</dbReference>
<dbReference type="EMBL" id="BGPR01176789">
    <property type="protein sequence ID" value="GBM49466.1"/>
    <property type="molecule type" value="Genomic_DNA"/>
</dbReference>
<evidence type="ECO:0000313" key="5">
    <source>
        <dbReference type="EMBL" id="GBM49534.1"/>
    </source>
</evidence>
<dbReference type="EMBL" id="BGPR01176796">
    <property type="protein sequence ID" value="GBM49488.1"/>
    <property type="molecule type" value="Genomic_DNA"/>
</dbReference>
<sequence>MEESEKEDLGSYQQEMEAAKMEEVIYLESSIAGFSTNLFVFIYNLGRERMKVHYSYFCGIQEVDCGEYDMTVFRTNNLAKSKFVSVVKDQFAISESQLKAILPDRIFEVDCRKELSGFQVV</sequence>
<dbReference type="AlphaFoldDB" id="A0A4Y2G840"/>
<accession>A0A4Y2G840</accession>
<evidence type="ECO:0000313" key="4">
    <source>
        <dbReference type="EMBL" id="GBM49521.1"/>
    </source>
</evidence>
<evidence type="ECO:0000313" key="2">
    <source>
        <dbReference type="EMBL" id="GBM49466.1"/>
    </source>
</evidence>
<name>A0A4Y2G840_ARAVE</name>
<keyword evidence="6" id="KW-1185">Reference proteome</keyword>
<keyword evidence="1" id="KW-0812">Transmembrane</keyword>
<keyword evidence="1" id="KW-0472">Membrane</keyword>
<comment type="caution">
    <text evidence="4">The sequence shown here is derived from an EMBL/GenBank/DDBJ whole genome shotgun (WGS) entry which is preliminary data.</text>
</comment>
<evidence type="ECO:0000313" key="6">
    <source>
        <dbReference type="Proteomes" id="UP000499080"/>
    </source>
</evidence>